<dbReference type="AlphaFoldDB" id="A0A6C0DUG3"/>
<evidence type="ECO:0000313" key="2">
    <source>
        <dbReference type="EMBL" id="QHT20467.1"/>
    </source>
</evidence>
<feature type="transmembrane region" description="Helical" evidence="1">
    <location>
        <begin position="93"/>
        <end position="113"/>
    </location>
</feature>
<protein>
    <submittedName>
        <fullName evidence="2">Uncharacterized protein</fullName>
    </submittedName>
</protein>
<name>A0A6C0DUG3_9ZZZZ</name>
<feature type="transmembrane region" description="Helical" evidence="1">
    <location>
        <begin position="182"/>
        <end position="204"/>
    </location>
</feature>
<reference evidence="2" key="1">
    <citation type="journal article" date="2020" name="Nature">
        <title>Giant virus diversity and host interactions through global metagenomics.</title>
        <authorList>
            <person name="Schulz F."/>
            <person name="Roux S."/>
            <person name="Paez-Espino D."/>
            <person name="Jungbluth S."/>
            <person name="Walsh D.A."/>
            <person name="Denef V.J."/>
            <person name="McMahon K.D."/>
            <person name="Konstantinidis K.T."/>
            <person name="Eloe-Fadrosh E.A."/>
            <person name="Kyrpides N.C."/>
            <person name="Woyke T."/>
        </authorList>
    </citation>
    <scope>NUCLEOTIDE SEQUENCE</scope>
    <source>
        <strain evidence="2">GVMAG-M-3300023174-60</strain>
    </source>
</reference>
<feature type="transmembrane region" description="Helical" evidence="1">
    <location>
        <begin position="33"/>
        <end position="51"/>
    </location>
</feature>
<evidence type="ECO:0000256" key="1">
    <source>
        <dbReference type="SAM" id="Phobius"/>
    </source>
</evidence>
<feature type="transmembrane region" description="Helical" evidence="1">
    <location>
        <begin position="146"/>
        <end position="170"/>
    </location>
</feature>
<keyword evidence="1" id="KW-1133">Transmembrane helix</keyword>
<feature type="transmembrane region" description="Helical" evidence="1">
    <location>
        <begin position="63"/>
        <end position="86"/>
    </location>
</feature>
<accession>A0A6C0DUG3</accession>
<keyword evidence="1" id="KW-0812">Transmembrane</keyword>
<organism evidence="2">
    <name type="scientific">viral metagenome</name>
    <dbReference type="NCBI Taxonomy" id="1070528"/>
    <lineage>
        <taxon>unclassified sequences</taxon>
        <taxon>metagenomes</taxon>
        <taxon>organismal metagenomes</taxon>
    </lineage>
</organism>
<proteinExistence type="predicted"/>
<dbReference type="EMBL" id="MN739677">
    <property type="protein sequence ID" value="QHT20467.1"/>
    <property type="molecule type" value="Genomic_DNA"/>
</dbReference>
<keyword evidence="1" id="KW-0472">Membrane</keyword>
<sequence length="205" mass="23564">MCYSAKSSLTTFLIVSFVCIYLWIKGGNVKKSVAIILFFISLMQVVEFFIWLNLECSNTNKFISLFIPILLFLQPVIVITTVLYFNSGRLPPIIYKIILGIWVAFSPFLINWMKDGFNKCTTVGENGHLVWPYTRIKSDIHQLLQILYTIVLGIVIGTLNTKWYGIFYVILSSVSYNHIKKIYGHSWGSIWCIFINILALVALFI</sequence>
<feature type="transmembrane region" description="Helical" evidence="1">
    <location>
        <begin position="6"/>
        <end position="24"/>
    </location>
</feature>